<keyword evidence="2" id="KW-1185">Reference proteome</keyword>
<reference evidence="1 2" key="1">
    <citation type="submission" date="2019-06" db="EMBL/GenBank/DDBJ databases">
        <title>Whole genome shotgun sequence of Cellulomonas gelida NBRC 3748.</title>
        <authorList>
            <person name="Hosoyama A."/>
            <person name="Uohara A."/>
            <person name="Ohji S."/>
            <person name="Ichikawa N."/>
        </authorList>
    </citation>
    <scope>NUCLEOTIDE SEQUENCE [LARGE SCALE GENOMIC DNA]</scope>
    <source>
        <strain evidence="1 2">NBRC 3748</strain>
    </source>
</reference>
<comment type="caution">
    <text evidence="1">The sequence shown here is derived from an EMBL/GenBank/DDBJ whole genome shotgun (WGS) entry which is preliminary data.</text>
</comment>
<evidence type="ECO:0000313" key="1">
    <source>
        <dbReference type="EMBL" id="GEA86041.1"/>
    </source>
</evidence>
<sequence>MRVVLQKVLGGDPPNVVVTAPGLSGDGLWRGDSPPVAGAEVDIELEVPRIIGWTEIMVARDLPRDVRPADGELLLQGIVEDVDQEGVLTLRIADEVVLIETVGEPPLGVVGQHVAMFAQRSELYPTGI</sequence>
<accession>A0A4Y3KNP7</accession>
<dbReference type="OrthoDB" id="2937251at2"/>
<gene>
    <name evidence="1" type="ORF">CGE01nite_32920</name>
</gene>
<dbReference type="EMBL" id="BJLQ01000085">
    <property type="protein sequence ID" value="GEA86041.1"/>
    <property type="molecule type" value="Genomic_DNA"/>
</dbReference>
<evidence type="ECO:0000313" key="2">
    <source>
        <dbReference type="Proteomes" id="UP000320461"/>
    </source>
</evidence>
<name>A0A4Y3KNP7_9CELL</name>
<protein>
    <submittedName>
        <fullName evidence="1">Uncharacterized protein</fullName>
    </submittedName>
</protein>
<dbReference type="RefSeq" id="WP_141371780.1">
    <property type="nucleotide sequence ID" value="NZ_BJLQ01000085.1"/>
</dbReference>
<dbReference type="AlphaFoldDB" id="A0A4Y3KNP7"/>
<organism evidence="1 2">
    <name type="scientific">Cellulomonas gelida</name>
    <dbReference type="NCBI Taxonomy" id="1712"/>
    <lineage>
        <taxon>Bacteria</taxon>
        <taxon>Bacillati</taxon>
        <taxon>Actinomycetota</taxon>
        <taxon>Actinomycetes</taxon>
        <taxon>Micrococcales</taxon>
        <taxon>Cellulomonadaceae</taxon>
        <taxon>Cellulomonas</taxon>
    </lineage>
</organism>
<dbReference type="Proteomes" id="UP000320461">
    <property type="component" value="Unassembled WGS sequence"/>
</dbReference>
<proteinExistence type="predicted"/>